<protein>
    <submittedName>
        <fullName evidence="1">Uncharacterized protein</fullName>
    </submittedName>
</protein>
<accession>W1X781</accession>
<feature type="non-terminal residue" evidence="1">
    <location>
        <position position="1"/>
    </location>
</feature>
<name>W1X781_9ZZZZ</name>
<evidence type="ECO:0000313" key="1">
    <source>
        <dbReference type="EMBL" id="ETJ26148.1"/>
    </source>
</evidence>
<dbReference type="AlphaFoldDB" id="W1X781"/>
<reference evidence="1" key="1">
    <citation type="submission" date="2013-12" db="EMBL/GenBank/DDBJ databases">
        <title>A Varibaculum cambriense genome reconstructed from a premature infant gut community with otherwise low bacterial novelty that shifts toward anaerobic metabolism during the third week of life.</title>
        <authorList>
            <person name="Brown C.T."/>
            <person name="Sharon I."/>
            <person name="Thomas B.C."/>
            <person name="Castelle C.J."/>
            <person name="Morowitz M.J."/>
            <person name="Banfield J.F."/>
        </authorList>
    </citation>
    <scope>NUCLEOTIDE SEQUENCE</scope>
</reference>
<sequence>KKGIDLGANLKEILGCQTNSLFN</sequence>
<proteinExistence type="predicted"/>
<dbReference type="EMBL" id="AZMM01017506">
    <property type="protein sequence ID" value="ETJ26148.1"/>
    <property type="molecule type" value="Genomic_DNA"/>
</dbReference>
<organism evidence="1">
    <name type="scientific">human gut metagenome</name>
    <dbReference type="NCBI Taxonomy" id="408170"/>
    <lineage>
        <taxon>unclassified sequences</taxon>
        <taxon>metagenomes</taxon>
        <taxon>organismal metagenomes</taxon>
    </lineage>
</organism>
<gene>
    <name evidence="1" type="ORF">Q604_UNBC17506G0001</name>
</gene>
<comment type="caution">
    <text evidence="1">The sequence shown here is derived from an EMBL/GenBank/DDBJ whole genome shotgun (WGS) entry which is preliminary data.</text>
</comment>